<proteinExistence type="predicted"/>
<protein>
    <submittedName>
        <fullName evidence="2">P27 family predicted phage terminase small subunit</fullName>
    </submittedName>
</protein>
<evidence type="ECO:0000256" key="1">
    <source>
        <dbReference type="SAM" id="MobiDB-lite"/>
    </source>
</evidence>
<evidence type="ECO:0000313" key="3">
    <source>
        <dbReference type="Proteomes" id="UP001549019"/>
    </source>
</evidence>
<comment type="caution">
    <text evidence="2">The sequence shown here is derived from an EMBL/GenBank/DDBJ whole genome shotgun (WGS) entry which is preliminary data.</text>
</comment>
<name>A0ABV2E5S0_9STAP</name>
<keyword evidence="3" id="KW-1185">Reference proteome</keyword>
<dbReference type="EMBL" id="JBDZDV010000001">
    <property type="protein sequence ID" value="MET3109749.1"/>
    <property type="molecule type" value="Genomic_DNA"/>
</dbReference>
<accession>A0ABV2E5S0</accession>
<feature type="region of interest" description="Disordered" evidence="1">
    <location>
        <begin position="1"/>
        <end position="22"/>
    </location>
</feature>
<sequence>MSGRKRKLNVSRNESNEEKAQREAIKNKLNDFEKIQTTPPVYLNKTAKAEWRRITPLLNDLPISNLDRTSIATYCNLYSIYRELEEEINETGEMINTYFADGTLKERKANPAIHEMLKVTKEIRAISAELGMTINSRMKLIEPTINEDDPFADLFEEDD</sequence>
<reference evidence="2 3" key="1">
    <citation type="submission" date="2024-05" db="EMBL/GenBank/DDBJ databases">
        <title>Genomic Encyclopedia of Type Strains, Phase IV (KMG-IV): sequencing the most valuable type-strain genomes for metagenomic binning, comparative biology and taxonomic classification.</title>
        <authorList>
            <person name="Goeker M."/>
        </authorList>
    </citation>
    <scope>NUCLEOTIDE SEQUENCE [LARGE SCALE GENOMIC DNA]</scope>
    <source>
        <strain evidence="2 3">DSM 25286</strain>
    </source>
</reference>
<dbReference type="NCBIfam" id="TIGR01558">
    <property type="entry name" value="sm_term_P27"/>
    <property type="match status" value="1"/>
</dbReference>
<evidence type="ECO:0000313" key="2">
    <source>
        <dbReference type="EMBL" id="MET3109749.1"/>
    </source>
</evidence>
<dbReference type="InterPro" id="IPR006448">
    <property type="entry name" value="Phage_term_ssu_P27"/>
</dbReference>
<dbReference type="Pfam" id="PF05119">
    <property type="entry name" value="Terminase_4"/>
    <property type="match status" value="1"/>
</dbReference>
<dbReference type="Proteomes" id="UP001549019">
    <property type="component" value="Unassembled WGS sequence"/>
</dbReference>
<gene>
    <name evidence="2" type="ORF">ABHD89_000137</name>
</gene>
<dbReference type="RefSeq" id="WP_230820911.1">
    <property type="nucleotide sequence ID" value="NZ_JAJNCU010000001.1"/>
</dbReference>
<organism evidence="2 3">
    <name type="scientific">Salinicoccus halitifaciens</name>
    <dbReference type="NCBI Taxonomy" id="1073415"/>
    <lineage>
        <taxon>Bacteria</taxon>
        <taxon>Bacillati</taxon>
        <taxon>Bacillota</taxon>
        <taxon>Bacilli</taxon>
        <taxon>Bacillales</taxon>
        <taxon>Staphylococcaceae</taxon>
        <taxon>Salinicoccus</taxon>
    </lineage>
</organism>